<dbReference type="VEuPathDB" id="TrichDB:TVAG_194760"/>
<feature type="compositionally biased region" description="Basic and acidic residues" evidence="1">
    <location>
        <begin position="899"/>
        <end position="914"/>
    </location>
</feature>
<dbReference type="SMR" id="A2FL19"/>
<dbReference type="KEGG" id="tva:4752122"/>
<dbReference type="GO" id="GO:0005737">
    <property type="term" value="C:cytoplasm"/>
    <property type="evidence" value="ECO:0000318"/>
    <property type="project" value="GO_Central"/>
</dbReference>
<dbReference type="eggNOG" id="KOG3522">
    <property type="taxonomic scope" value="Eukaryota"/>
</dbReference>
<dbReference type="VEuPathDB" id="TrichDB:TVAGG3_1047660"/>
<dbReference type="eggNOG" id="KOG0379">
    <property type="taxonomic scope" value="Eukaryota"/>
</dbReference>
<gene>
    <name evidence="4" type="ORF">TVAG_194760</name>
</gene>
<evidence type="ECO:0000259" key="3">
    <source>
        <dbReference type="PROSITE" id="PS50010"/>
    </source>
</evidence>
<dbReference type="Pfam" id="PF24681">
    <property type="entry name" value="Kelch_KLHDC2_KLHL20_DRC7"/>
    <property type="match status" value="1"/>
</dbReference>
<dbReference type="SMART" id="SM00325">
    <property type="entry name" value="RhoGEF"/>
    <property type="match status" value="1"/>
</dbReference>
<reference evidence="4" key="2">
    <citation type="journal article" date="2007" name="Science">
        <title>Draft genome sequence of the sexually transmitted pathogen Trichomonas vaginalis.</title>
        <authorList>
            <person name="Carlton J.M."/>
            <person name="Hirt R.P."/>
            <person name="Silva J.C."/>
            <person name="Delcher A.L."/>
            <person name="Schatz M."/>
            <person name="Zhao Q."/>
            <person name="Wortman J.R."/>
            <person name="Bidwell S.L."/>
            <person name="Alsmark U.C.M."/>
            <person name="Besteiro S."/>
            <person name="Sicheritz-Ponten T."/>
            <person name="Noel C.J."/>
            <person name="Dacks J.B."/>
            <person name="Foster P.G."/>
            <person name="Simillion C."/>
            <person name="Van de Peer Y."/>
            <person name="Miranda-Saavedra D."/>
            <person name="Barton G.J."/>
            <person name="Westrop G.D."/>
            <person name="Mueller S."/>
            <person name="Dessi D."/>
            <person name="Fiori P.L."/>
            <person name="Ren Q."/>
            <person name="Paulsen I."/>
            <person name="Zhang H."/>
            <person name="Bastida-Corcuera F.D."/>
            <person name="Simoes-Barbosa A."/>
            <person name="Brown M.T."/>
            <person name="Hayes R.D."/>
            <person name="Mukherjee M."/>
            <person name="Okumura C.Y."/>
            <person name="Schneider R."/>
            <person name="Smith A.J."/>
            <person name="Vanacova S."/>
            <person name="Villalvazo M."/>
            <person name="Haas B.J."/>
            <person name="Pertea M."/>
            <person name="Feldblyum T.V."/>
            <person name="Utterback T.R."/>
            <person name="Shu C.L."/>
            <person name="Osoegawa K."/>
            <person name="de Jong P.J."/>
            <person name="Hrdy I."/>
            <person name="Horvathova L."/>
            <person name="Zubacova Z."/>
            <person name="Dolezal P."/>
            <person name="Malik S.B."/>
            <person name="Logsdon J.M. Jr."/>
            <person name="Henze K."/>
            <person name="Gupta A."/>
            <person name="Wang C.C."/>
            <person name="Dunne R.L."/>
            <person name="Upcroft J.A."/>
            <person name="Upcroft P."/>
            <person name="White O."/>
            <person name="Salzberg S.L."/>
            <person name="Tang P."/>
            <person name="Chiu C.-H."/>
            <person name="Lee Y.-S."/>
            <person name="Embley T.M."/>
            <person name="Coombs G.H."/>
            <person name="Mottram J.C."/>
            <person name="Tachezy J."/>
            <person name="Fraser-Liggett C.M."/>
            <person name="Johnson P.J."/>
        </authorList>
    </citation>
    <scope>NUCLEOTIDE SEQUENCE [LARGE SCALE GENOMIC DNA]</scope>
    <source>
        <strain evidence="4">G3</strain>
    </source>
</reference>
<feature type="region of interest" description="Disordered" evidence="1">
    <location>
        <begin position="797"/>
        <end position="824"/>
    </location>
</feature>
<dbReference type="SUPFAM" id="SSF48065">
    <property type="entry name" value="DBL homology domain (DH-domain)"/>
    <property type="match status" value="1"/>
</dbReference>
<dbReference type="PROSITE" id="PS50010">
    <property type="entry name" value="DH_2"/>
    <property type="match status" value="1"/>
</dbReference>
<keyword evidence="2" id="KW-0472">Membrane</keyword>
<dbReference type="InParanoid" id="A2FL19"/>
<name>A2FL19_TRIV3</name>
<protein>
    <submittedName>
        <fullName evidence="4">Kelch motif family protein</fullName>
    </submittedName>
</protein>
<keyword evidence="5" id="KW-1185">Reference proteome</keyword>
<dbReference type="Gene3D" id="2.120.10.80">
    <property type="entry name" value="Kelch-type beta propeller"/>
    <property type="match status" value="1"/>
</dbReference>
<dbReference type="Proteomes" id="UP000001542">
    <property type="component" value="Unassembled WGS sequence"/>
</dbReference>
<feature type="compositionally biased region" description="Basic and acidic residues" evidence="1">
    <location>
        <begin position="932"/>
        <end position="945"/>
    </location>
</feature>
<dbReference type="Gene3D" id="1.20.900.10">
    <property type="entry name" value="Dbl homology (DH) domain"/>
    <property type="match status" value="1"/>
</dbReference>
<dbReference type="SUPFAM" id="SSF117281">
    <property type="entry name" value="Kelch motif"/>
    <property type="match status" value="1"/>
</dbReference>
<dbReference type="Pfam" id="PF00621">
    <property type="entry name" value="RhoGEF"/>
    <property type="match status" value="1"/>
</dbReference>
<keyword evidence="2" id="KW-1133">Transmembrane helix</keyword>
<proteinExistence type="predicted"/>
<sequence>MSKFVCFRTPGLPNNVYDADIIKEKTIQQLSVINNAEGKVLFVKTPRFIKRIPDDCNILDEYPDIVLDKRPDIYNDVPNMLTFLDKSESDFLSIKITPIIENPHIPPYYAKINIATIEQMNTAELMETITNQLGLPIQNPSLMFGEEEVDENESASRVVGKAQVEDLLLKFDITEELTNKTKKRVNIEKEIIYTEETYIKDLTTIVEFWQPNCANVIKMDPLDMDQIFKNIGPILNCHKLFLEELKANGSNYEACFAGTFLKFSQIFKFSQMYISNYQTIQQIVSGYESKAKFAKLFKKLQSECNEKNFQSYLITPVQRMPRYTLFMKELVKNTPPSHPDSNLIKYAAEQIDIVTKQIDQVSTSAKLQKKLFDLQQKISDQFTFLDKQRQLLSEYTVQVIERSNVTGTIFFFDDILMFIKDGSKGQKIIFDAPITAFPFIPGKPNATSITVDASGKEYAKRMLRDHHEYQVDFQSVENYEKFFGEYEKQLTMLMLKSNCKFGFKWTANKAQESYPIVGKHLAIRISGRIYIFSGKDYNNIHYLSISSDFKSRAVTNEECPLPALKSPKIVSIGHTICIISTGFLYVIDPHTHSVEAKKITGFYTPRTGESLISYDNYLYVFGGQTSTTKFVNDLVMIDPNSGASEQINAQNAPPARSNHNAVVLGDKMFIIGGTNEKTTFTDVYFFDLKDRIWTKLDINLHHSSIDSIFAINNHIVILSAKGEIQMYNIRSNETLAVENFGNIANNLQGFGSVMAKSNDVVLLTSPKDKIVYSVDFPDILKVQSGTRHLKDSQEISKVAKQRGKHFKDGSSSSSSGSRPKHFGQTDIDLSEAADHFVKVQSPLRSPSSSIFDINPNPDRQIDMDVPSQAPERKIDFKEEEEKHEEPPKQEETPAPVETPKSEEIPATRTEEKPELFPPSMIETKNSSSGTLEEEHKSDINLDENKVQNIEVPSVKNDDEEPKKTSIVTTVVIGVAAAAAVGAALYFTFRKFSYRN</sequence>
<feature type="region of interest" description="Disordered" evidence="1">
    <location>
        <begin position="840"/>
        <end position="961"/>
    </location>
</feature>
<dbReference type="InterPro" id="IPR051092">
    <property type="entry name" value="FYVE_RhoGEF_PH"/>
</dbReference>
<dbReference type="InterPro" id="IPR035899">
    <property type="entry name" value="DBL_dom_sf"/>
</dbReference>
<accession>A2FL19</accession>
<organism evidence="4 5">
    <name type="scientific">Trichomonas vaginalis (strain ATCC PRA-98 / G3)</name>
    <dbReference type="NCBI Taxonomy" id="412133"/>
    <lineage>
        <taxon>Eukaryota</taxon>
        <taxon>Metamonada</taxon>
        <taxon>Parabasalia</taxon>
        <taxon>Trichomonadida</taxon>
        <taxon>Trichomonadidae</taxon>
        <taxon>Trichomonas</taxon>
    </lineage>
</organism>
<dbReference type="CDD" id="cd00160">
    <property type="entry name" value="RhoGEF"/>
    <property type="match status" value="1"/>
</dbReference>
<dbReference type="EMBL" id="DS113860">
    <property type="protein sequence ID" value="EAX94390.1"/>
    <property type="molecule type" value="Genomic_DNA"/>
</dbReference>
<dbReference type="OrthoDB" id="10251809at2759"/>
<evidence type="ECO:0000313" key="5">
    <source>
        <dbReference type="Proteomes" id="UP000001542"/>
    </source>
</evidence>
<dbReference type="PANTHER" id="PTHR12673:SF159">
    <property type="entry name" value="LD03170P"/>
    <property type="match status" value="1"/>
</dbReference>
<dbReference type="InterPro" id="IPR015915">
    <property type="entry name" value="Kelch-typ_b-propeller"/>
</dbReference>
<dbReference type="STRING" id="5722.A2FL19"/>
<evidence type="ECO:0000256" key="2">
    <source>
        <dbReference type="SAM" id="Phobius"/>
    </source>
</evidence>
<feature type="compositionally biased region" description="Polar residues" evidence="1">
    <location>
        <begin position="842"/>
        <end position="851"/>
    </location>
</feature>
<dbReference type="PANTHER" id="PTHR12673">
    <property type="entry name" value="FACIOGENITAL DYSPLASIA PROTEIN"/>
    <property type="match status" value="1"/>
</dbReference>
<keyword evidence="2" id="KW-0812">Transmembrane</keyword>
<reference evidence="4" key="1">
    <citation type="submission" date="2006-10" db="EMBL/GenBank/DDBJ databases">
        <authorList>
            <person name="Amadeo P."/>
            <person name="Zhao Q."/>
            <person name="Wortman J."/>
            <person name="Fraser-Liggett C."/>
            <person name="Carlton J."/>
        </authorList>
    </citation>
    <scope>NUCLEOTIDE SEQUENCE</scope>
    <source>
        <strain evidence="4">G3</strain>
    </source>
</reference>
<evidence type="ECO:0000256" key="1">
    <source>
        <dbReference type="SAM" id="MobiDB-lite"/>
    </source>
</evidence>
<evidence type="ECO:0000313" key="4">
    <source>
        <dbReference type="EMBL" id="EAX94390.1"/>
    </source>
</evidence>
<dbReference type="AlphaFoldDB" id="A2FL19"/>
<dbReference type="GO" id="GO:0005085">
    <property type="term" value="F:guanyl-nucleotide exchange factor activity"/>
    <property type="evidence" value="ECO:0000318"/>
    <property type="project" value="GO_Central"/>
</dbReference>
<feature type="domain" description="DH" evidence="3">
    <location>
        <begin position="183"/>
        <end position="361"/>
    </location>
</feature>
<dbReference type="RefSeq" id="XP_001307320.1">
    <property type="nucleotide sequence ID" value="XM_001307319.1"/>
</dbReference>
<feature type="compositionally biased region" description="Basic and acidic residues" evidence="1">
    <location>
        <begin position="870"/>
        <end position="891"/>
    </location>
</feature>
<dbReference type="InterPro" id="IPR000219">
    <property type="entry name" value="DH_dom"/>
</dbReference>
<feature type="transmembrane region" description="Helical" evidence="2">
    <location>
        <begin position="966"/>
        <end position="988"/>
    </location>
</feature>